<protein>
    <submittedName>
        <fullName evidence="2">Uncharacterized protein</fullName>
    </submittedName>
</protein>
<keyword evidence="3" id="KW-1185">Reference proteome</keyword>
<organism evidence="2 3">
    <name type="scientific">Serratia odorifera DSM 4582</name>
    <dbReference type="NCBI Taxonomy" id="667129"/>
    <lineage>
        <taxon>Bacteria</taxon>
        <taxon>Pseudomonadati</taxon>
        <taxon>Pseudomonadota</taxon>
        <taxon>Gammaproteobacteria</taxon>
        <taxon>Enterobacterales</taxon>
        <taxon>Yersiniaceae</taxon>
        <taxon>Serratia</taxon>
    </lineage>
</organism>
<evidence type="ECO:0000313" key="3">
    <source>
        <dbReference type="Proteomes" id="UP000005723"/>
    </source>
</evidence>
<dbReference type="InterPro" id="IPR001830">
    <property type="entry name" value="Glyco_trans_20"/>
</dbReference>
<dbReference type="STRING" id="667129.HMPREF0758_0684"/>
<reference evidence="2 3" key="1">
    <citation type="submission" date="2010-01" db="EMBL/GenBank/DDBJ databases">
        <authorList>
            <person name="Muzny D."/>
            <person name="Qin X."/>
            <person name="Deng J."/>
            <person name="Jiang H."/>
            <person name="Liu Y."/>
            <person name="Qu J."/>
            <person name="Song X.-Z."/>
            <person name="Zhang L."/>
            <person name="Thornton R."/>
            <person name="Coyle M."/>
            <person name="Francisco L."/>
            <person name="Jackson L."/>
            <person name="Javaid M."/>
            <person name="Korchina V."/>
            <person name="Kovar C."/>
            <person name="Mata R."/>
            <person name="Mathew T."/>
            <person name="Ngo R."/>
            <person name="Nguyen L."/>
            <person name="Nguyen N."/>
            <person name="Okwuonu G."/>
            <person name="Ongeri F."/>
            <person name="Pham C."/>
            <person name="Simmons D."/>
            <person name="Wilczek-Boney K."/>
            <person name="Hale W."/>
            <person name="Jakkamsetti A."/>
            <person name="Pham P."/>
            <person name="Ruth R."/>
            <person name="San Lucas F."/>
            <person name="Warren J."/>
            <person name="Zhang J."/>
            <person name="Zhao Z."/>
            <person name="Zhou C."/>
            <person name="Zhu D."/>
            <person name="Lee S."/>
            <person name="Bess C."/>
            <person name="Blankenburg K."/>
            <person name="Forbes L."/>
            <person name="Fu Q."/>
            <person name="Gubbala S."/>
            <person name="Hirani K."/>
            <person name="Jayaseelan J.C."/>
            <person name="Lara F."/>
            <person name="Munidasa M."/>
            <person name="Palculict T."/>
            <person name="Patil S."/>
            <person name="Pu L.-L."/>
            <person name="Saada N."/>
            <person name="Tang L."/>
            <person name="Weissenberger G."/>
            <person name="Zhu Y."/>
            <person name="Hemphill L."/>
            <person name="Shang Y."/>
            <person name="Youmans B."/>
            <person name="Ayvaz T."/>
            <person name="Ross M."/>
            <person name="Santibanez J."/>
            <person name="Aqrawi P."/>
            <person name="Gross S."/>
            <person name="Joshi V."/>
            <person name="Fowler G."/>
            <person name="Nazareth L."/>
            <person name="Reid J."/>
            <person name="Worley K."/>
            <person name="Petrosino J."/>
            <person name="Highlander S."/>
            <person name="Gibbs R."/>
        </authorList>
    </citation>
    <scope>NUCLEOTIDE SEQUENCE [LARGE SCALE GENOMIC DNA]</scope>
    <source>
        <strain evidence="2 3">DSM 4582</strain>
    </source>
</reference>
<accession>D4DXN4</accession>
<dbReference type="SUPFAM" id="SSF53756">
    <property type="entry name" value="UDP-Glycosyltransferase/glycogen phosphorylase"/>
    <property type="match status" value="1"/>
</dbReference>
<dbReference type="PANTHER" id="PTHR10788">
    <property type="entry name" value="TREHALOSE-6-PHOSPHATE SYNTHASE"/>
    <property type="match status" value="1"/>
</dbReference>
<dbReference type="EMBL" id="ADBY01000015">
    <property type="protein sequence ID" value="EFE97777.1"/>
    <property type="molecule type" value="Genomic_DNA"/>
</dbReference>
<dbReference type="Proteomes" id="UP000005723">
    <property type="component" value="Unassembled WGS sequence"/>
</dbReference>
<sequence length="236" mass="27072">MSRLVLISNKHCDANDIVAAANDYSLTDWVDEHQGVWLGWNGDVQTFAEAEYRPIDDHQRDGYQFVTFPFSAREFHYHYQGYYHDGLWPVFHQRPELAHFSAENYQAYCQISQHIAAIACDYVCPSDLICVDDYQLLPCGAALKQQGLLNPCGFFFALPFPSVPLLKTIPQHRELMASLFYYDLIGFRSLADVNNFHHYLATEYAVERLPDNQLQVDGHIFTTAIFPDAVHASRVC</sequence>
<gene>
    <name evidence="2" type="ORF">HMPREF0758_0684</name>
</gene>
<comment type="caution">
    <text evidence="2">The sequence shown here is derived from an EMBL/GenBank/DDBJ whole genome shotgun (WGS) entry which is preliminary data.</text>
</comment>
<dbReference type="GO" id="GO:0005992">
    <property type="term" value="P:trehalose biosynthetic process"/>
    <property type="evidence" value="ECO:0007669"/>
    <property type="project" value="InterPro"/>
</dbReference>
<dbReference type="RefSeq" id="WP_004955713.1">
    <property type="nucleotide sequence ID" value="NZ_GG753567.1"/>
</dbReference>
<comment type="similarity">
    <text evidence="1">Belongs to the glycosyltransferase 20 family.</text>
</comment>
<dbReference type="Pfam" id="PF00982">
    <property type="entry name" value="Glyco_transf_20"/>
    <property type="match status" value="1"/>
</dbReference>
<dbReference type="Gene3D" id="3.40.50.2000">
    <property type="entry name" value="Glycogen Phosphorylase B"/>
    <property type="match status" value="1"/>
</dbReference>
<dbReference type="GO" id="GO:0003825">
    <property type="term" value="F:alpha,alpha-trehalose-phosphate synthase (UDP-forming) activity"/>
    <property type="evidence" value="ECO:0007669"/>
    <property type="project" value="TreeGrafter"/>
</dbReference>
<name>D4DXN4_SEROD</name>
<dbReference type="PANTHER" id="PTHR10788:SF106">
    <property type="entry name" value="BCDNA.GH08860"/>
    <property type="match status" value="1"/>
</dbReference>
<dbReference type="OrthoDB" id="9815690at2"/>
<evidence type="ECO:0000313" key="2">
    <source>
        <dbReference type="EMBL" id="EFE97777.1"/>
    </source>
</evidence>
<evidence type="ECO:0000256" key="1">
    <source>
        <dbReference type="ARBA" id="ARBA00008799"/>
    </source>
</evidence>
<dbReference type="AlphaFoldDB" id="D4DXN4"/>
<dbReference type="HOGENOM" id="CLU_1282484_0_0_6"/>
<proteinExistence type="inferred from homology"/>